<dbReference type="Pfam" id="PF22062">
    <property type="entry name" value="OB_DPOA2"/>
    <property type="match status" value="1"/>
</dbReference>
<dbReference type="InterPro" id="IPR016722">
    <property type="entry name" value="DNA_pol_alpha_bsu"/>
</dbReference>
<proteinExistence type="inferred from homology"/>
<accession>A0A317XVM7</accession>
<dbReference type="InterPro" id="IPR007185">
    <property type="entry name" value="DNA_pol_a/d/e_bsu"/>
</dbReference>
<dbReference type="InParanoid" id="A0A317XVM7"/>
<dbReference type="PANTHER" id="PTHR23061">
    <property type="entry name" value="DNA POLYMERASE 2 ALPHA 70 KDA SUBUNIT"/>
    <property type="match status" value="1"/>
</dbReference>
<gene>
    <name evidence="9" type="ORF">BCV70DRAFT_198619</name>
</gene>
<evidence type="ECO:0000313" key="10">
    <source>
        <dbReference type="Proteomes" id="UP000246740"/>
    </source>
</evidence>
<dbReference type="AlphaFoldDB" id="A0A317XVM7"/>
<dbReference type="GO" id="GO:0005658">
    <property type="term" value="C:alpha DNA polymerase:primase complex"/>
    <property type="evidence" value="ECO:0007669"/>
    <property type="project" value="TreeGrafter"/>
</dbReference>
<evidence type="ECO:0000256" key="2">
    <source>
        <dbReference type="ARBA" id="ARBA00007299"/>
    </source>
</evidence>
<evidence type="ECO:0000256" key="3">
    <source>
        <dbReference type="ARBA" id="ARBA00018596"/>
    </source>
</evidence>
<dbReference type="EMBL" id="KZ819189">
    <property type="protein sequence ID" value="PWZ02335.1"/>
    <property type="molecule type" value="Genomic_DNA"/>
</dbReference>
<evidence type="ECO:0000259" key="8">
    <source>
        <dbReference type="Pfam" id="PF22062"/>
    </source>
</evidence>
<dbReference type="FunCoup" id="A0A317XVM7">
    <property type="interactions" value="150"/>
</dbReference>
<evidence type="ECO:0000256" key="1">
    <source>
        <dbReference type="ARBA" id="ARBA00004123"/>
    </source>
</evidence>
<dbReference type="OrthoDB" id="336885at2759"/>
<organism evidence="9 10">
    <name type="scientific">Testicularia cyperi</name>
    <dbReference type="NCBI Taxonomy" id="1882483"/>
    <lineage>
        <taxon>Eukaryota</taxon>
        <taxon>Fungi</taxon>
        <taxon>Dikarya</taxon>
        <taxon>Basidiomycota</taxon>
        <taxon>Ustilaginomycotina</taxon>
        <taxon>Ustilaginomycetes</taxon>
        <taxon>Ustilaginales</taxon>
        <taxon>Anthracoideaceae</taxon>
        <taxon>Testicularia</taxon>
    </lineage>
</organism>
<dbReference type="STRING" id="1882483.A0A317XVM7"/>
<dbReference type="PANTHER" id="PTHR23061:SF12">
    <property type="entry name" value="DNA POLYMERASE ALPHA SUBUNIT B"/>
    <property type="match status" value="1"/>
</dbReference>
<dbReference type="GO" id="GO:0003677">
    <property type="term" value="F:DNA binding"/>
    <property type="evidence" value="ECO:0007669"/>
    <property type="project" value="InterPro"/>
</dbReference>
<keyword evidence="10" id="KW-1185">Reference proteome</keyword>
<sequence>MTNSNELTLRLADHFGPYIAGDPALLSESTSICTHYNVTPEDLFYKWEAFALNNAIPKTEPFTVDHARELRKLVASAAINGSTSSTSYATDAAGTPLKPSAALNRKVGPSDLSAMLGIKSTPVKPSAAGNSAFQTPSRPSIPANSPFGAGTPGGFPSANESAYRPKHRTVINTSATATATATNDDISMADTIDSPSRPSAAPFSSSSSSSSTLKPNTLPAWSVIESLNPHLGLTGSGSQLCPPVPPASSKKPHSRVSLAMATNPKAWEYRYMFEKKGERAQVLDDRIDEFAALFRQAYALDEAEEFGDPSVASQESAWVVGRICSSLPAPESSAAQALRAKGRDLNTTTPRLAETGLLLESSRVMGSGNRTPLAFNRGCKVRYTPQDPGTNGAATTLSLFPGQIVLCHGSNGGGDRFCVDEICFPPPLPQAIHTADEALDHSYSSNTLDGRDVNIVAASGPFTEPENLEFGPWHRLMDVLEAGGVPAPADADRGSGNATQRRGVPDTLILQGPFVSSQHPELAFSALLPETLFAEHFSRRLNGLVAKYPGMNVVLVPSTLDIVHVHTAFPQPGFSKDVAYADPSPAALGGAGGGGGLGLSKQRIRCLPNPSTFYINEIVVGASTGDSLFDLKLEEFVTRIEAAATPVPVPSCNATDSVAIAHKNKETYTRWSRHILSQRSFYPLFPAPQPEHLALDVSHSTLLDFPAVSPDLILLPSKLPKPFIRVVNSSTIVNPGSLASTRSFLSLHIHPFPKHQLVDHQSPTQLNANLYDRARVDLIAI</sequence>
<protein>
    <recommendedName>
        <fullName evidence="3">DNA polymerase alpha subunit B</fullName>
    </recommendedName>
</protein>
<dbReference type="GO" id="GO:0006270">
    <property type="term" value="P:DNA replication initiation"/>
    <property type="evidence" value="ECO:0007669"/>
    <property type="project" value="TreeGrafter"/>
</dbReference>
<keyword evidence="4" id="KW-0235">DNA replication</keyword>
<keyword evidence="5" id="KW-0539">Nucleus</keyword>
<feature type="compositionally biased region" description="Polar residues" evidence="6">
    <location>
        <begin position="128"/>
        <end position="138"/>
    </location>
</feature>
<comment type="similarity">
    <text evidence="2">Belongs to the DNA polymerase alpha subunit B family.</text>
</comment>
<evidence type="ECO:0000256" key="4">
    <source>
        <dbReference type="ARBA" id="ARBA00022705"/>
    </source>
</evidence>
<evidence type="ECO:0000259" key="7">
    <source>
        <dbReference type="Pfam" id="PF04042"/>
    </source>
</evidence>
<evidence type="ECO:0000313" key="9">
    <source>
        <dbReference type="EMBL" id="PWZ02335.1"/>
    </source>
</evidence>
<feature type="compositionally biased region" description="Low complexity" evidence="6">
    <location>
        <begin position="194"/>
        <end position="211"/>
    </location>
</feature>
<evidence type="ECO:0000256" key="5">
    <source>
        <dbReference type="ARBA" id="ARBA00023242"/>
    </source>
</evidence>
<feature type="region of interest" description="Disordered" evidence="6">
    <location>
        <begin position="125"/>
        <end position="162"/>
    </location>
</feature>
<feature type="region of interest" description="Disordered" evidence="6">
    <location>
        <begin position="174"/>
        <end position="215"/>
    </location>
</feature>
<feature type="domain" description="DNA polymerase alpha subunit B OB" evidence="8">
    <location>
        <begin position="281"/>
        <end position="375"/>
    </location>
</feature>
<reference evidence="9 10" key="1">
    <citation type="journal article" date="2018" name="Mol. Biol. Evol.">
        <title>Broad Genomic Sampling Reveals a Smut Pathogenic Ancestry of the Fungal Clade Ustilaginomycotina.</title>
        <authorList>
            <person name="Kijpornyongpan T."/>
            <person name="Mondo S.J."/>
            <person name="Barry K."/>
            <person name="Sandor L."/>
            <person name="Lee J."/>
            <person name="Lipzen A."/>
            <person name="Pangilinan J."/>
            <person name="LaButti K."/>
            <person name="Hainaut M."/>
            <person name="Henrissat B."/>
            <person name="Grigoriev I.V."/>
            <person name="Spatafora J.W."/>
            <person name="Aime M.C."/>
        </authorList>
    </citation>
    <scope>NUCLEOTIDE SEQUENCE [LARGE SCALE GENOMIC DNA]</scope>
    <source>
        <strain evidence="9 10">MCA 3645</strain>
    </source>
</reference>
<dbReference type="InterPro" id="IPR054300">
    <property type="entry name" value="OB_DPOA2"/>
</dbReference>
<dbReference type="Gene3D" id="3.60.21.60">
    <property type="match status" value="1"/>
</dbReference>
<dbReference type="Pfam" id="PF04042">
    <property type="entry name" value="DNA_pol_E_B"/>
    <property type="match status" value="1"/>
</dbReference>
<name>A0A317XVM7_9BASI</name>
<dbReference type="Proteomes" id="UP000246740">
    <property type="component" value="Unassembled WGS sequence"/>
</dbReference>
<comment type="subcellular location">
    <subcellularLocation>
        <location evidence="1">Nucleus</location>
    </subcellularLocation>
</comment>
<feature type="domain" description="DNA polymerase alpha/delta/epsilon subunit B" evidence="7">
    <location>
        <begin position="455"/>
        <end position="721"/>
    </location>
</feature>
<evidence type="ECO:0000256" key="6">
    <source>
        <dbReference type="SAM" id="MobiDB-lite"/>
    </source>
</evidence>